<dbReference type="NCBIfam" id="TIGR01845">
    <property type="entry name" value="outer_NodT"/>
    <property type="match status" value="1"/>
</dbReference>
<dbReference type="InterPro" id="IPR003423">
    <property type="entry name" value="OMP_efflux"/>
</dbReference>
<dbReference type="PROSITE" id="PS51257">
    <property type="entry name" value="PROKAR_LIPOPROTEIN"/>
    <property type="match status" value="1"/>
</dbReference>
<keyword evidence="5" id="KW-1185">Reference proteome</keyword>
<dbReference type="GO" id="GO:0015562">
    <property type="term" value="F:efflux transmembrane transporter activity"/>
    <property type="evidence" value="ECO:0007669"/>
    <property type="project" value="InterPro"/>
</dbReference>
<dbReference type="EMBL" id="PIPJ01000002">
    <property type="protein sequence ID" value="RUO22273.1"/>
    <property type="molecule type" value="Genomic_DNA"/>
</dbReference>
<sequence>MHKFTFTLAAALILSGCAMGPDYQAPTNDIPSTWNEQQQAIFTNAANESAANTEAWEQWWLQYQDPSLNRLVERALDSNLSLQIQMRRIEQARGQLGLSRANQWPLLSAQASAAREQQPTTVMPAELGGGAPSNQFSIAGALSYEVDLWGRISRQREAAAAMLEESIFGTEAIRLNLITDVISTYFSLVSIEEQRQTALEMISSLEQTLEIEQYRNERGASSPLNVRRAQASLASARATLPDLEEAAQTTRSALAILVGYSPREILTAIEFDASEQNEIQPALAFPNVAPSELLQRRPDLRAAEANLKAASAEVGVAVAERFPSLNLNAMFGTGAMDTGDLFSSDAESWSLGADLAGPLFDFGRRRIAVETAEVALEIAELEYQQAILSAFQDARDALQLLTIAEQRLAAIEAQHEAIADTYRLAQLQYDGGAIGLFELLETQRALLDASMALTDARNGQLTASTNLFKALGGGW</sequence>
<keyword evidence="2" id="KW-0812">Transmembrane</keyword>
<evidence type="ECO:0000313" key="5">
    <source>
        <dbReference type="Proteomes" id="UP000288395"/>
    </source>
</evidence>
<accession>A0A432VZW7</accession>
<dbReference type="RefSeq" id="WP_126765691.1">
    <property type="nucleotide sequence ID" value="NZ_PIPJ01000002.1"/>
</dbReference>
<evidence type="ECO:0000256" key="2">
    <source>
        <dbReference type="RuleBase" id="RU362097"/>
    </source>
</evidence>
<protein>
    <submittedName>
        <fullName evidence="4">RND transporter</fullName>
    </submittedName>
</protein>
<keyword evidence="3" id="KW-0175">Coiled coil</keyword>
<dbReference type="InterPro" id="IPR010131">
    <property type="entry name" value="MdtP/NodT-like"/>
</dbReference>
<comment type="caution">
    <text evidence="4">The sequence shown here is derived from an EMBL/GenBank/DDBJ whole genome shotgun (WGS) entry which is preliminary data.</text>
</comment>
<dbReference type="Gene3D" id="1.20.1600.10">
    <property type="entry name" value="Outer membrane efflux proteins (OEP)"/>
    <property type="match status" value="1"/>
</dbReference>
<evidence type="ECO:0000313" key="4">
    <source>
        <dbReference type="EMBL" id="RUO22273.1"/>
    </source>
</evidence>
<evidence type="ECO:0000256" key="1">
    <source>
        <dbReference type="ARBA" id="ARBA00007613"/>
    </source>
</evidence>
<feature type="coiled-coil region" evidence="3">
    <location>
        <begin position="188"/>
        <end position="246"/>
    </location>
</feature>
<keyword evidence="2" id="KW-0449">Lipoprotein</keyword>
<dbReference type="GO" id="GO:0009279">
    <property type="term" value="C:cell outer membrane"/>
    <property type="evidence" value="ECO:0007669"/>
    <property type="project" value="UniProtKB-SubCell"/>
</dbReference>
<reference evidence="5" key="1">
    <citation type="journal article" date="2018" name="Front. Microbiol.">
        <title>Genome-Based Analysis Reveals the Taxonomy and Diversity of the Family Idiomarinaceae.</title>
        <authorList>
            <person name="Liu Y."/>
            <person name="Lai Q."/>
            <person name="Shao Z."/>
        </authorList>
    </citation>
    <scope>NUCLEOTIDE SEQUENCE [LARGE SCALE GENOMIC DNA]</scope>
    <source>
        <strain evidence="5">GBPy7</strain>
    </source>
</reference>
<dbReference type="Proteomes" id="UP000288395">
    <property type="component" value="Unassembled WGS sequence"/>
</dbReference>
<proteinExistence type="inferred from homology"/>
<feature type="chain" id="PRO_5018810870" evidence="2">
    <location>
        <begin position="21"/>
        <end position="475"/>
    </location>
</feature>
<name>A0A432VZW7_9GAMM</name>
<keyword evidence="2" id="KW-0472">Membrane</keyword>
<dbReference type="PANTHER" id="PTHR30203">
    <property type="entry name" value="OUTER MEMBRANE CATION EFFLUX PROTEIN"/>
    <property type="match status" value="1"/>
</dbReference>
<keyword evidence="2" id="KW-1134">Transmembrane beta strand</keyword>
<dbReference type="AlphaFoldDB" id="A0A432VZW7"/>
<organism evidence="4 5">
    <name type="scientific">Aliidiomarina iranensis</name>
    <dbReference type="NCBI Taxonomy" id="1434071"/>
    <lineage>
        <taxon>Bacteria</taxon>
        <taxon>Pseudomonadati</taxon>
        <taxon>Pseudomonadota</taxon>
        <taxon>Gammaproteobacteria</taxon>
        <taxon>Alteromonadales</taxon>
        <taxon>Idiomarinaceae</taxon>
        <taxon>Aliidiomarina</taxon>
    </lineage>
</organism>
<comment type="subcellular location">
    <subcellularLocation>
        <location evidence="2">Cell outer membrane</location>
        <topology evidence="2">Lipid-anchor</topology>
    </subcellularLocation>
</comment>
<keyword evidence="2" id="KW-0732">Signal</keyword>
<dbReference type="Gene3D" id="2.20.200.10">
    <property type="entry name" value="Outer membrane efflux proteins (OEP)"/>
    <property type="match status" value="1"/>
</dbReference>
<comment type="similarity">
    <text evidence="1 2">Belongs to the outer membrane factor (OMF) (TC 1.B.17) family.</text>
</comment>
<dbReference type="SUPFAM" id="SSF56954">
    <property type="entry name" value="Outer membrane efflux proteins (OEP)"/>
    <property type="match status" value="1"/>
</dbReference>
<dbReference type="Pfam" id="PF02321">
    <property type="entry name" value="OEP"/>
    <property type="match status" value="2"/>
</dbReference>
<keyword evidence="2" id="KW-0564">Palmitate</keyword>
<evidence type="ECO:0000256" key="3">
    <source>
        <dbReference type="SAM" id="Coils"/>
    </source>
</evidence>
<feature type="signal peptide" evidence="2">
    <location>
        <begin position="1"/>
        <end position="20"/>
    </location>
</feature>
<dbReference type="OrthoDB" id="9770517at2"/>
<gene>
    <name evidence="4" type="ORF">CWE08_03545</name>
</gene>